<dbReference type="InterPro" id="IPR038305">
    <property type="entry name" value="HeLo_sf"/>
</dbReference>
<dbReference type="Proteomes" id="UP001160390">
    <property type="component" value="Unassembled WGS sequence"/>
</dbReference>
<dbReference type="Gene3D" id="1.20.120.1020">
    <property type="entry name" value="Prion-inhibition and propagation, HeLo domain"/>
    <property type="match status" value="1"/>
</dbReference>
<evidence type="ECO:0000313" key="3">
    <source>
        <dbReference type="Proteomes" id="UP001160390"/>
    </source>
</evidence>
<sequence>MFSFLESRDFPQFHQGLASTSNLCLAVAPSFFRNTLCLILAMPNPFGLDFKDESIGTTFATCISCFDYALTASPNNQATLKLSVLRLRLTRWGEAVNIYRDPKLREAELHPDDLKEAKDALVELITRFEALSASANDDTEGSTADQPTDCEGAPPLLFAKLDEIACKRRDHRQHPGLLETRVLALGGRTKLLVEAGSVCADRLEEAFPASQRQRELCHEEMAGVLDRTILKVLQRAASGIDHWISRDGTNVAHFRSFMINAPVVVGVENGLSSRLTFGTDMVKEGEDNA</sequence>
<dbReference type="Pfam" id="PF14479">
    <property type="entry name" value="HeLo"/>
    <property type="match status" value="1"/>
</dbReference>
<dbReference type="InterPro" id="IPR029498">
    <property type="entry name" value="HeLo_dom"/>
</dbReference>
<reference evidence="2" key="1">
    <citation type="submission" date="2023-01" db="EMBL/GenBank/DDBJ databases">
        <authorList>
            <person name="Piombo E."/>
        </authorList>
    </citation>
    <scope>NUCLEOTIDE SEQUENCE</scope>
</reference>
<gene>
    <name evidence="2" type="ORF">CCHLO57077_00016425</name>
</gene>
<protein>
    <recommendedName>
        <fullName evidence="1">Prion-inhibition and propagation HeLo domain-containing protein</fullName>
    </recommendedName>
</protein>
<organism evidence="2 3">
    <name type="scientific">Clonostachys chloroleuca</name>
    <dbReference type="NCBI Taxonomy" id="1926264"/>
    <lineage>
        <taxon>Eukaryota</taxon>
        <taxon>Fungi</taxon>
        <taxon>Dikarya</taxon>
        <taxon>Ascomycota</taxon>
        <taxon>Pezizomycotina</taxon>
        <taxon>Sordariomycetes</taxon>
        <taxon>Hypocreomycetidae</taxon>
        <taxon>Hypocreales</taxon>
        <taxon>Bionectriaceae</taxon>
        <taxon>Clonostachys</taxon>
    </lineage>
</organism>
<accession>A0AA35LZ63</accession>
<keyword evidence="3" id="KW-1185">Reference proteome</keyword>
<comment type="caution">
    <text evidence="2">The sequence shown here is derived from an EMBL/GenBank/DDBJ whole genome shotgun (WGS) entry which is preliminary data.</text>
</comment>
<feature type="domain" description="Prion-inhibition and propagation HeLo" evidence="1">
    <location>
        <begin position="54"/>
        <end position="231"/>
    </location>
</feature>
<proteinExistence type="predicted"/>
<dbReference type="EMBL" id="CABFNP030000794">
    <property type="protein sequence ID" value="CAI6087304.1"/>
    <property type="molecule type" value="Genomic_DNA"/>
</dbReference>
<name>A0AA35LZ63_9HYPO</name>
<evidence type="ECO:0000313" key="2">
    <source>
        <dbReference type="EMBL" id="CAI6087304.1"/>
    </source>
</evidence>
<evidence type="ECO:0000259" key="1">
    <source>
        <dbReference type="Pfam" id="PF14479"/>
    </source>
</evidence>
<dbReference type="AlphaFoldDB" id="A0AA35LZ63"/>